<dbReference type="Pfam" id="PF01936">
    <property type="entry name" value="NYN"/>
    <property type="match status" value="1"/>
</dbReference>
<dbReference type="InterPro" id="IPR047140">
    <property type="entry name" value="LabA"/>
</dbReference>
<accession>A0A844GV57</accession>
<proteinExistence type="predicted"/>
<evidence type="ECO:0000313" key="3">
    <source>
        <dbReference type="EMBL" id="MTF39453.1"/>
    </source>
</evidence>
<organism evidence="3 4">
    <name type="scientific">Cyanobacterium aponinum 0216</name>
    <dbReference type="NCBI Taxonomy" id="2676140"/>
    <lineage>
        <taxon>Bacteria</taxon>
        <taxon>Bacillati</taxon>
        <taxon>Cyanobacteriota</taxon>
        <taxon>Cyanophyceae</taxon>
        <taxon>Oscillatoriophycideae</taxon>
        <taxon>Chroococcales</taxon>
        <taxon>Geminocystaceae</taxon>
        <taxon>Cyanobacterium</taxon>
    </lineage>
</organism>
<dbReference type="EMBL" id="WMIA01000012">
    <property type="protein sequence ID" value="MTF39453.1"/>
    <property type="molecule type" value="Genomic_DNA"/>
</dbReference>
<dbReference type="GO" id="GO:0004540">
    <property type="term" value="F:RNA nuclease activity"/>
    <property type="evidence" value="ECO:0007669"/>
    <property type="project" value="InterPro"/>
</dbReference>
<dbReference type="Gene3D" id="3.40.50.1010">
    <property type="entry name" value="5'-nuclease"/>
    <property type="match status" value="1"/>
</dbReference>
<protein>
    <submittedName>
        <fullName evidence="3">NYN domain-containing protein</fullName>
    </submittedName>
</protein>
<feature type="region of interest" description="Disordered" evidence="1">
    <location>
        <begin position="30"/>
        <end position="52"/>
    </location>
</feature>
<evidence type="ECO:0000256" key="1">
    <source>
        <dbReference type="SAM" id="MobiDB-lite"/>
    </source>
</evidence>
<name>A0A844GV57_9CHRO</name>
<dbReference type="Proteomes" id="UP000437131">
    <property type="component" value="Unassembled WGS sequence"/>
</dbReference>
<gene>
    <name evidence="3" type="ORF">GGC33_11010</name>
</gene>
<feature type="domain" description="NYN" evidence="2">
    <location>
        <begin position="91"/>
        <end position="244"/>
    </location>
</feature>
<dbReference type="PANTHER" id="PTHR35458">
    <property type="entry name" value="SLR0755 PROTEIN"/>
    <property type="match status" value="1"/>
</dbReference>
<dbReference type="PANTHER" id="PTHR35458:SF2">
    <property type="entry name" value="SLR0755 PROTEIN"/>
    <property type="match status" value="1"/>
</dbReference>
<comment type="caution">
    <text evidence="3">The sequence shown here is derived from an EMBL/GenBank/DDBJ whole genome shotgun (WGS) entry which is preliminary data.</text>
</comment>
<dbReference type="AlphaFoldDB" id="A0A844GV57"/>
<dbReference type="CDD" id="cd10911">
    <property type="entry name" value="PIN_LabA"/>
    <property type="match status" value="1"/>
</dbReference>
<evidence type="ECO:0000313" key="4">
    <source>
        <dbReference type="Proteomes" id="UP000437131"/>
    </source>
</evidence>
<evidence type="ECO:0000259" key="2">
    <source>
        <dbReference type="Pfam" id="PF01936"/>
    </source>
</evidence>
<reference evidence="3 4" key="1">
    <citation type="submission" date="2019-11" db="EMBL/GenBank/DDBJ databases">
        <title>Isolation of a new High Light Tolerant Cyanobacteria.</title>
        <authorList>
            <person name="Dobson Z."/>
            <person name="Vaughn N."/>
            <person name="Vaughn M."/>
            <person name="Fromme P."/>
            <person name="Mazor Y."/>
        </authorList>
    </citation>
    <scope>NUCLEOTIDE SEQUENCE [LARGE SCALE GENOMIC DNA]</scope>
    <source>
        <strain evidence="3 4">0216</strain>
    </source>
</reference>
<dbReference type="InterPro" id="IPR021139">
    <property type="entry name" value="NYN"/>
</dbReference>
<sequence length="256" mass="30246">MHNFDINNDNLNLEGKYIENHLDFEDTTDLEEENLTEKEHPKPQLIPRPEYNPNYQVNSTNIITNSTEINHNYYENHTHNSHVNPHRLRDRISIFVDGNNMFYAQQKNGWFFDPRKVIDYFSEESGFMLINAFWYTGLKDSQDQRGFRDALISLGYTVRTKILKEYYDDSSGRFSQKANLDIEIVVDMFNTVDQYDRVVLFSGDGDFERAIELLRSKNTHITVVSTDGMIARELRNATDRYIDLNEIRNCIEKKDY</sequence>